<evidence type="ECO:0000313" key="3">
    <source>
        <dbReference type="Proteomes" id="UP000074410"/>
    </source>
</evidence>
<comment type="caution">
    <text evidence="2">The sequence shown here is derived from an EMBL/GenBank/DDBJ whole genome shotgun (WGS) entry which is preliminary data.</text>
</comment>
<organism evidence="2 3">
    <name type="scientific">Sphingomonas sanguinis</name>
    <dbReference type="NCBI Taxonomy" id="33051"/>
    <lineage>
        <taxon>Bacteria</taxon>
        <taxon>Pseudomonadati</taxon>
        <taxon>Pseudomonadota</taxon>
        <taxon>Alphaproteobacteria</taxon>
        <taxon>Sphingomonadales</taxon>
        <taxon>Sphingomonadaceae</taxon>
        <taxon>Sphingomonas</taxon>
    </lineage>
</organism>
<evidence type="ECO:0000256" key="1">
    <source>
        <dbReference type="SAM" id="MobiDB-lite"/>
    </source>
</evidence>
<name>A0A147JAD1_9SPHN</name>
<dbReference type="PATRIC" id="fig|33051.5.peg.2045"/>
<reference evidence="2 3" key="1">
    <citation type="journal article" date="2016" name="Front. Microbiol.">
        <title>Genomic Resource of Rice Seed Associated Bacteria.</title>
        <authorList>
            <person name="Midha S."/>
            <person name="Bansal K."/>
            <person name="Sharma S."/>
            <person name="Kumar N."/>
            <person name="Patil P.P."/>
            <person name="Chaudhry V."/>
            <person name="Patil P.B."/>
        </authorList>
    </citation>
    <scope>NUCLEOTIDE SEQUENCE [LARGE SCALE GENOMIC DNA]</scope>
    <source>
        <strain evidence="2 3">NS258</strain>
    </source>
</reference>
<protein>
    <submittedName>
        <fullName evidence="2">Uncharacterized protein</fullName>
    </submittedName>
</protein>
<dbReference type="EMBL" id="LDTC01000037">
    <property type="protein sequence ID" value="KTW15161.1"/>
    <property type="molecule type" value="Genomic_DNA"/>
</dbReference>
<gene>
    <name evidence="2" type="ORF">NS258_05795</name>
</gene>
<dbReference type="AlphaFoldDB" id="A0A147JAD1"/>
<feature type="compositionally biased region" description="Basic and acidic residues" evidence="1">
    <location>
        <begin position="109"/>
        <end position="118"/>
    </location>
</feature>
<dbReference type="RefSeq" id="WP_058716180.1">
    <property type="nucleotide sequence ID" value="NZ_LDTC01000037.1"/>
</dbReference>
<evidence type="ECO:0000313" key="2">
    <source>
        <dbReference type="EMBL" id="KTW15161.1"/>
    </source>
</evidence>
<accession>A0A147JAD1</accession>
<sequence length="118" mass="12404">MIHVDPISATSVARDAQAAFRSYDHALRTAASLTISFLDTMANVGGEGVTAKESQRVLATFHKSQGDLVAARGGMADATVLMTSLQRRSNIAETSFGCPGSNNPLDNAEEAKPLRVVA</sequence>
<proteinExistence type="predicted"/>
<dbReference type="Proteomes" id="UP000074410">
    <property type="component" value="Unassembled WGS sequence"/>
</dbReference>
<feature type="region of interest" description="Disordered" evidence="1">
    <location>
        <begin position="94"/>
        <end position="118"/>
    </location>
</feature>